<feature type="signal peptide" evidence="1">
    <location>
        <begin position="1"/>
        <end position="28"/>
    </location>
</feature>
<evidence type="ECO:0000313" key="2">
    <source>
        <dbReference type="EMBL" id="GAA2132418.1"/>
    </source>
</evidence>
<dbReference type="Proteomes" id="UP001500443">
    <property type="component" value="Unassembled WGS sequence"/>
</dbReference>
<evidence type="ECO:0008006" key="4">
    <source>
        <dbReference type="Google" id="ProtNLM"/>
    </source>
</evidence>
<keyword evidence="3" id="KW-1185">Reference proteome</keyword>
<dbReference type="Gene3D" id="2.30.30.40">
    <property type="entry name" value="SH3 Domains"/>
    <property type="match status" value="1"/>
</dbReference>
<dbReference type="EMBL" id="BAAAPF010000145">
    <property type="protein sequence ID" value="GAA2132418.1"/>
    <property type="molecule type" value="Genomic_DNA"/>
</dbReference>
<dbReference type="RefSeq" id="WP_027755217.1">
    <property type="nucleotide sequence ID" value="NZ_BAAAPF010000145.1"/>
</dbReference>
<evidence type="ECO:0000313" key="3">
    <source>
        <dbReference type="Proteomes" id="UP001500443"/>
    </source>
</evidence>
<comment type="caution">
    <text evidence="2">The sequence shown here is derived from an EMBL/GenBank/DDBJ whole genome shotgun (WGS) entry which is preliminary data.</text>
</comment>
<gene>
    <name evidence="2" type="ORF">GCM10009802_40750</name>
</gene>
<proteinExistence type="predicted"/>
<feature type="chain" id="PRO_5046218822" description="SH3 domain-containing protein" evidence="1">
    <location>
        <begin position="29"/>
        <end position="122"/>
    </location>
</feature>
<accession>A0ABN2YWC5</accession>
<reference evidence="2 3" key="1">
    <citation type="journal article" date="2019" name="Int. J. Syst. Evol. Microbiol.">
        <title>The Global Catalogue of Microorganisms (GCM) 10K type strain sequencing project: providing services to taxonomists for standard genome sequencing and annotation.</title>
        <authorList>
            <consortium name="The Broad Institute Genomics Platform"/>
            <consortium name="The Broad Institute Genome Sequencing Center for Infectious Disease"/>
            <person name="Wu L."/>
            <person name="Ma J."/>
        </authorList>
    </citation>
    <scope>NUCLEOTIDE SEQUENCE [LARGE SCALE GENOMIC DNA]</scope>
    <source>
        <strain evidence="2 3">JCM 15481</strain>
    </source>
</reference>
<name>A0ABN2YWC5_9ACTN</name>
<evidence type="ECO:0000256" key="1">
    <source>
        <dbReference type="SAM" id="SignalP"/>
    </source>
</evidence>
<organism evidence="2 3">
    <name type="scientific">Streptomyces synnematoformans</name>
    <dbReference type="NCBI Taxonomy" id="415721"/>
    <lineage>
        <taxon>Bacteria</taxon>
        <taxon>Bacillati</taxon>
        <taxon>Actinomycetota</taxon>
        <taxon>Actinomycetes</taxon>
        <taxon>Kitasatosporales</taxon>
        <taxon>Streptomycetaceae</taxon>
        <taxon>Streptomyces</taxon>
    </lineage>
</organism>
<keyword evidence="1" id="KW-0732">Signal</keyword>
<protein>
    <recommendedName>
        <fullName evidence="4">SH3 domain-containing protein</fullName>
    </recommendedName>
</protein>
<sequence>MLKRTKTAVALTAGAMGLGLLGAAPVAAATTPGAAPGAVKTWDDWSHKQRGVVVAKPGILIRSQPTTASHKMGFIHRAEIVWIDCKVNGQNVWGNSIWYKLSSHNGYLAARYVKNVDHIPYC</sequence>